<dbReference type="KEGG" id="pry:Prubr_00180"/>
<keyword evidence="1" id="KW-0812">Transmembrane</keyword>
<dbReference type="Proteomes" id="UP000680866">
    <property type="component" value="Chromosome"/>
</dbReference>
<dbReference type="RefSeq" id="WP_212820372.1">
    <property type="nucleotide sequence ID" value="NZ_AP023359.1"/>
</dbReference>
<feature type="transmembrane region" description="Helical" evidence="1">
    <location>
        <begin position="32"/>
        <end position="51"/>
    </location>
</feature>
<protein>
    <submittedName>
        <fullName evidence="2">Uncharacterized protein</fullName>
    </submittedName>
</protein>
<accession>A0A810MP19</accession>
<sequence>MPALLTYLAAKLRERWQEIRDAKDAGYSTETALVTALLVTLALVVVGIIAAKVAGKADSIDLG</sequence>
<evidence type="ECO:0000313" key="3">
    <source>
        <dbReference type="Proteomes" id="UP000680866"/>
    </source>
</evidence>
<proteinExistence type="predicted"/>
<dbReference type="EMBL" id="AP023359">
    <property type="protein sequence ID" value="BCJ62997.1"/>
    <property type="molecule type" value="Genomic_DNA"/>
</dbReference>
<evidence type="ECO:0000256" key="1">
    <source>
        <dbReference type="SAM" id="Phobius"/>
    </source>
</evidence>
<organism evidence="2 3">
    <name type="scientific">Polymorphospora rubra</name>
    <dbReference type="NCBI Taxonomy" id="338584"/>
    <lineage>
        <taxon>Bacteria</taxon>
        <taxon>Bacillati</taxon>
        <taxon>Actinomycetota</taxon>
        <taxon>Actinomycetes</taxon>
        <taxon>Micromonosporales</taxon>
        <taxon>Micromonosporaceae</taxon>
        <taxon>Polymorphospora</taxon>
    </lineage>
</organism>
<keyword evidence="1" id="KW-1133">Transmembrane helix</keyword>
<keyword evidence="1" id="KW-0472">Membrane</keyword>
<name>A0A810MP19_9ACTN</name>
<evidence type="ECO:0000313" key="2">
    <source>
        <dbReference type="EMBL" id="BCJ62997.1"/>
    </source>
</evidence>
<dbReference type="AlphaFoldDB" id="A0A810MP19"/>
<keyword evidence="3" id="KW-1185">Reference proteome</keyword>
<gene>
    <name evidence="2" type="ORF">Prubr_00180</name>
</gene>
<reference evidence="2" key="1">
    <citation type="submission" date="2020-08" db="EMBL/GenBank/DDBJ databases">
        <title>Whole genome shotgun sequence of Polymorphospora rubra NBRC 101157.</title>
        <authorList>
            <person name="Komaki H."/>
            <person name="Tamura T."/>
        </authorList>
    </citation>
    <scope>NUCLEOTIDE SEQUENCE</scope>
    <source>
        <strain evidence="2">NBRC 101157</strain>
    </source>
</reference>